<feature type="domain" description="Major facilitator superfamily (MFS) profile" evidence="6">
    <location>
        <begin position="8"/>
        <end position="446"/>
    </location>
</feature>
<dbReference type="PANTHER" id="PTHR48021:SF1">
    <property type="entry name" value="GH07001P-RELATED"/>
    <property type="match status" value="1"/>
</dbReference>
<dbReference type="InterPro" id="IPR050549">
    <property type="entry name" value="MFS_Trehalose_Transporter"/>
</dbReference>
<keyword evidence="7" id="KW-0813">Transport</keyword>
<evidence type="ECO:0000256" key="3">
    <source>
        <dbReference type="ARBA" id="ARBA00022989"/>
    </source>
</evidence>
<feature type="transmembrane region" description="Helical" evidence="5">
    <location>
        <begin position="56"/>
        <end position="75"/>
    </location>
</feature>
<dbReference type="PROSITE" id="PS50850">
    <property type="entry name" value="MFS"/>
    <property type="match status" value="1"/>
</dbReference>
<proteinExistence type="predicted"/>
<dbReference type="GO" id="GO:0016020">
    <property type="term" value="C:membrane"/>
    <property type="evidence" value="ECO:0007669"/>
    <property type="project" value="UniProtKB-SubCell"/>
</dbReference>
<dbReference type="InterPro" id="IPR020846">
    <property type="entry name" value="MFS_dom"/>
</dbReference>
<dbReference type="Pfam" id="PF00083">
    <property type="entry name" value="Sugar_tr"/>
    <property type="match status" value="1"/>
</dbReference>
<evidence type="ECO:0000259" key="6">
    <source>
        <dbReference type="PROSITE" id="PS50850"/>
    </source>
</evidence>
<feature type="transmembrane region" description="Helical" evidence="5">
    <location>
        <begin position="353"/>
        <end position="379"/>
    </location>
</feature>
<keyword evidence="8" id="KW-1185">Reference proteome</keyword>
<feature type="transmembrane region" description="Helical" evidence="5">
    <location>
        <begin position="168"/>
        <end position="186"/>
    </location>
</feature>
<feature type="transmembrane region" description="Helical" evidence="5">
    <location>
        <begin position="142"/>
        <end position="162"/>
    </location>
</feature>
<dbReference type="GO" id="GO:0022857">
    <property type="term" value="F:transmembrane transporter activity"/>
    <property type="evidence" value="ECO:0007669"/>
    <property type="project" value="InterPro"/>
</dbReference>
<keyword evidence="7" id="KW-0762">Sugar transport</keyword>
<evidence type="ECO:0000256" key="1">
    <source>
        <dbReference type="ARBA" id="ARBA00004141"/>
    </source>
</evidence>
<dbReference type="EMBL" id="CABPRJ010000498">
    <property type="protein sequence ID" value="VVC29772.1"/>
    <property type="molecule type" value="Genomic_DNA"/>
</dbReference>
<reference evidence="7 8" key="1">
    <citation type="submission" date="2019-08" db="EMBL/GenBank/DDBJ databases">
        <authorList>
            <person name="Alioto T."/>
            <person name="Alioto T."/>
            <person name="Gomez Garrido J."/>
        </authorList>
    </citation>
    <scope>NUCLEOTIDE SEQUENCE [LARGE SCALE GENOMIC DNA]</scope>
</reference>
<evidence type="ECO:0000256" key="5">
    <source>
        <dbReference type="SAM" id="Phobius"/>
    </source>
</evidence>
<keyword evidence="3 5" id="KW-1133">Transmembrane helix</keyword>
<feature type="transmembrane region" description="Helical" evidence="5">
    <location>
        <begin position="322"/>
        <end position="341"/>
    </location>
</feature>
<keyword evidence="4 5" id="KW-0472">Membrane</keyword>
<evidence type="ECO:0000256" key="2">
    <source>
        <dbReference type="ARBA" id="ARBA00022692"/>
    </source>
</evidence>
<protein>
    <submittedName>
        <fullName evidence="7">Major facilitator superfamily domain,Major facilitator, sugar transporter-like</fullName>
    </submittedName>
</protein>
<dbReference type="AlphaFoldDB" id="A0A5E4MCD2"/>
<feature type="transmembrane region" description="Helical" evidence="5">
    <location>
        <begin position="12"/>
        <end position="36"/>
    </location>
</feature>
<name>A0A5E4MCD2_9HEMI</name>
<sequence length="469" mass="52949">MNHAQLICHLKLMFCTIIMCFPQIIIGGSFIFSSTLLEQLREPSSSINLNIDQESWIASISVLLCPVGFLAVGLLTDKYGRRKTLQIIYVPLILSWITFIIADSYRMLVTARILMGIPLSAATCTTMYIVESCPANVRSLHFSLVTVCSSTGMMLECILSIYYHWKTISAIMCVMCVVNLLTLFSVPEPSIWLRAKGRIEEAEKVDKWFDLRHITVANAAESSANTVNKGDGPHLENTTDTKDKPYWLLFIHPTVWKPTLILLIFYICQQGSGLYVLLFYTMDVLRDFRVPWDSNTVSIFLSVARLLGGISFGLLHWCKKRTMVAISGGSMAGSLIIAIAYSKMFINVEHPPYMVILVFAFVAYMFFALIGLLTMPWVLSSELYPISVKGVMNGLASSFGYVICFFVCKIYPYMIKYFGVEIVWSIFALFCLLTVLFAIFIMPETKGKSLEEILSYFESHKDIKNKNVP</sequence>
<organism evidence="7 8">
    <name type="scientific">Cinara cedri</name>
    <dbReference type="NCBI Taxonomy" id="506608"/>
    <lineage>
        <taxon>Eukaryota</taxon>
        <taxon>Metazoa</taxon>
        <taxon>Ecdysozoa</taxon>
        <taxon>Arthropoda</taxon>
        <taxon>Hexapoda</taxon>
        <taxon>Insecta</taxon>
        <taxon>Pterygota</taxon>
        <taxon>Neoptera</taxon>
        <taxon>Paraneoptera</taxon>
        <taxon>Hemiptera</taxon>
        <taxon>Sternorrhyncha</taxon>
        <taxon>Aphidomorpha</taxon>
        <taxon>Aphidoidea</taxon>
        <taxon>Aphididae</taxon>
        <taxon>Lachninae</taxon>
        <taxon>Cinara</taxon>
    </lineage>
</organism>
<feature type="transmembrane region" description="Helical" evidence="5">
    <location>
        <begin position="260"/>
        <end position="282"/>
    </location>
</feature>
<dbReference type="Gene3D" id="1.20.1250.20">
    <property type="entry name" value="MFS general substrate transporter like domains"/>
    <property type="match status" value="1"/>
</dbReference>
<evidence type="ECO:0000256" key="4">
    <source>
        <dbReference type="ARBA" id="ARBA00023136"/>
    </source>
</evidence>
<evidence type="ECO:0000313" key="8">
    <source>
        <dbReference type="Proteomes" id="UP000325440"/>
    </source>
</evidence>
<dbReference type="Proteomes" id="UP000325440">
    <property type="component" value="Unassembled WGS sequence"/>
</dbReference>
<feature type="transmembrane region" description="Helical" evidence="5">
    <location>
        <begin position="87"/>
        <end position="105"/>
    </location>
</feature>
<feature type="transmembrane region" description="Helical" evidence="5">
    <location>
        <begin position="294"/>
        <end position="315"/>
    </location>
</feature>
<keyword evidence="2 5" id="KW-0812">Transmembrane</keyword>
<feature type="transmembrane region" description="Helical" evidence="5">
    <location>
        <begin position="391"/>
        <end position="412"/>
    </location>
</feature>
<dbReference type="InterPro" id="IPR036259">
    <property type="entry name" value="MFS_trans_sf"/>
</dbReference>
<gene>
    <name evidence="7" type="ORF">CINCED_3A019451</name>
</gene>
<dbReference type="SUPFAM" id="SSF103473">
    <property type="entry name" value="MFS general substrate transporter"/>
    <property type="match status" value="1"/>
</dbReference>
<dbReference type="PANTHER" id="PTHR48021">
    <property type="match status" value="1"/>
</dbReference>
<dbReference type="InterPro" id="IPR005828">
    <property type="entry name" value="MFS_sugar_transport-like"/>
</dbReference>
<feature type="transmembrane region" description="Helical" evidence="5">
    <location>
        <begin position="418"/>
        <end position="441"/>
    </location>
</feature>
<comment type="subcellular location">
    <subcellularLocation>
        <location evidence="1">Membrane</location>
        <topology evidence="1">Multi-pass membrane protein</topology>
    </subcellularLocation>
</comment>
<evidence type="ECO:0000313" key="7">
    <source>
        <dbReference type="EMBL" id="VVC29772.1"/>
    </source>
</evidence>
<accession>A0A5E4MCD2</accession>
<dbReference type="OrthoDB" id="6612291at2759"/>
<feature type="transmembrane region" description="Helical" evidence="5">
    <location>
        <begin position="111"/>
        <end position="130"/>
    </location>
</feature>